<keyword evidence="1" id="KW-0472">Membrane</keyword>
<dbReference type="Pfam" id="PF04307">
    <property type="entry name" value="YdjM"/>
    <property type="match status" value="1"/>
</dbReference>
<evidence type="ECO:0000313" key="2">
    <source>
        <dbReference type="EMBL" id="KAB1441093.1"/>
    </source>
</evidence>
<dbReference type="Proteomes" id="UP000438699">
    <property type="component" value="Unassembled WGS sequence"/>
</dbReference>
<protein>
    <recommendedName>
        <fullName evidence="4">Metal-dependent hydrolase</fullName>
    </recommendedName>
</protein>
<sequence>MPGYRGHIAGGLFFGIMGVVGAVMLGWLARDPMEIAGLVGFCLLGALFPDVDTDSKGQNLFYSLMILVDAGMIYLKMYVWAAWLGLFAMLPAIGHHRGWTHTWWAMLVVPLPIVLVPVLFMGVREPEPFVRFYLAFLLGYFSHLMLDGEFT</sequence>
<feature type="transmembrane region" description="Helical" evidence="1">
    <location>
        <begin position="102"/>
        <end position="123"/>
    </location>
</feature>
<dbReference type="OrthoDB" id="5471444at2"/>
<keyword evidence="1" id="KW-1133">Transmembrane helix</keyword>
<accession>A0A6N6MZN3</accession>
<dbReference type="AlphaFoldDB" id="A0A6N6MZN3"/>
<gene>
    <name evidence="2" type="ORF">F8A88_11705</name>
</gene>
<evidence type="ECO:0000313" key="3">
    <source>
        <dbReference type="Proteomes" id="UP000438699"/>
    </source>
</evidence>
<feature type="transmembrane region" description="Helical" evidence="1">
    <location>
        <begin position="35"/>
        <end position="51"/>
    </location>
</feature>
<evidence type="ECO:0000256" key="1">
    <source>
        <dbReference type="SAM" id="Phobius"/>
    </source>
</evidence>
<dbReference type="EMBL" id="WAIE01000005">
    <property type="protein sequence ID" value="KAB1441093.1"/>
    <property type="molecule type" value="Genomic_DNA"/>
</dbReference>
<evidence type="ECO:0008006" key="4">
    <source>
        <dbReference type="Google" id="ProtNLM"/>
    </source>
</evidence>
<reference evidence="2 3" key="1">
    <citation type="journal article" date="2017" name="Int. J. Syst. Evol. Microbiol.">
        <title>Desulfovibrio senegalensis sp. nov., a mesophilic sulfate reducer isolated from marine sediment.</title>
        <authorList>
            <person name="Thioye A."/>
            <person name="Gam Z.B.A."/>
            <person name="Mbengue M."/>
            <person name="Cayol J.L."/>
            <person name="Joseph-Bartoli M."/>
            <person name="Toure-Kane C."/>
            <person name="Labat M."/>
        </authorList>
    </citation>
    <scope>NUCLEOTIDE SEQUENCE [LARGE SCALE GENOMIC DNA]</scope>
    <source>
        <strain evidence="2 3">DSM 101509</strain>
    </source>
</reference>
<keyword evidence="1" id="KW-0812">Transmembrane</keyword>
<keyword evidence="3" id="KW-1185">Reference proteome</keyword>
<comment type="caution">
    <text evidence="2">The sequence shown here is derived from an EMBL/GenBank/DDBJ whole genome shotgun (WGS) entry which is preliminary data.</text>
</comment>
<feature type="transmembrane region" description="Helical" evidence="1">
    <location>
        <begin position="71"/>
        <end position="90"/>
    </location>
</feature>
<organism evidence="2 3">
    <name type="scientific">Pseudodesulfovibrio senegalensis</name>
    <dbReference type="NCBI Taxonomy" id="1721087"/>
    <lineage>
        <taxon>Bacteria</taxon>
        <taxon>Pseudomonadati</taxon>
        <taxon>Thermodesulfobacteriota</taxon>
        <taxon>Desulfovibrionia</taxon>
        <taxon>Desulfovibrionales</taxon>
        <taxon>Desulfovibrionaceae</taxon>
    </lineage>
</organism>
<feature type="transmembrane region" description="Helical" evidence="1">
    <location>
        <begin position="6"/>
        <end position="28"/>
    </location>
</feature>
<name>A0A6N6MZN3_9BACT</name>
<dbReference type="InterPro" id="IPR007404">
    <property type="entry name" value="YdjM-like"/>
</dbReference>
<proteinExistence type="predicted"/>
<feature type="transmembrane region" description="Helical" evidence="1">
    <location>
        <begin position="129"/>
        <end position="146"/>
    </location>
</feature>